<feature type="region of interest" description="Disordered" evidence="1">
    <location>
        <begin position="186"/>
        <end position="213"/>
    </location>
</feature>
<accession>A0A7W8QLA1</accession>
<dbReference type="AlphaFoldDB" id="A0A7W8QLA1"/>
<organism evidence="2 3">
    <name type="scientific">Nocardiopsis composta</name>
    <dbReference type="NCBI Taxonomy" id="157465"/>
    <lineage>
        <taxon>Bacteria</taxon>
        <taxon>Bacillati</taxon>
        <taxon>Actinomycetota</taxon>
        <taxon>Actinomycetes</taxon>
        <taxon>Streptosporangiales</taxon>
        <taxon>Nocardiopsidaceae</taxon>
        <taxon>Nocardiopsis</taxon>
    </lineage>
</organism>
<keyword evidence="3" id="KW-1185">Reference proteome</keyword>
<evidence type="ECO:0000313" key="2">
    <source>
        <dbReference type="EMBL" id="MBB5431838.1"/>
    </source>
</evidence>
<dbReference type="EMBL" id="JACHDB010000001">
    <property type="protein sequence ID" value="MBB5431838.1"/>
    <property type="molecule type" value="Genomic_DNA"/>
</dbReference>
<comment type="caution">
    <text evidence="2">The sequence shown here is derived from an EMBL/GenBank/DDBJ whole genome shotgun (WGS) entry which is preliminary data.</text>
</comment>
<gene>
    <name evidence="2" type="ORF">HDA36_001922</name>
</gene>
<sequence>MNAISPICLTDLAPALRWHRPSELGPFLRHSRLVDGWWRSVPLPRVLDIAGTAWLAHSLALLAAEYWEHLPIGEFLPPLHDASVDIDDIAEPVRSAVLATAGSWEALVTASPAEMKTWAFTEECGRIEVIGAAAWRAVQPFGGDEGRAPLPSPALIIEAVRTVAHWLPDTAPEHVRRALAYLSTATGAEDEAPPALPPEVAAGPGDPPQSAASRAIRTLRALRAQHAEEAAGGGAAPPAPHRPEPAAAPAAPPSGAGAPEASAPELGAHPLVDLIEELLRGWSPLERTVAAERLFSAEPISIRLLADQISTDIREIRAAQRSVEERLLRWLASPDGEPIGRHMRELSDRLGAATTIDQLINAHPDHPVTVPSLNAPLWRVVITFFTDRRMHNGWLVADDPERLRWQTREMLGDAPTLADAGVRLGRIGIRQQSLRAWLLSTPGIEIRDGRVILDPSLPPHEGPAPAPARSELADTPSSTASGLPIRRRPGTPPPAAQHAARPAAATPPGPGVATSPRCFRAPDGRWWHRVDIGADHLNGAPVTVPPGYATHLGLQPGRLLCLTAPGADLLVLVWRDQPAFDSLRPLLRRLSAQPGDRVFITVDGDRLEARRLPASELGGNGPTGRALHLIGYTAPAPAEEALRIIARRISEEDSEAPAAPDPQALIDRLSRRGDDDIAEELRQSLFAPH</sequence>
<protein>
    <submittedName>
        <fullName evidence="2">Uncharacterized protein</fullName>
    </submittedName>
</protein>
<proteinExistence type="predicted"/>
<evidence type="ECO:0000256" key="1">
    <source>
        <dbReference type="SAM" id="MobiDB-lite"/>
    </source>
</evidence>
<feature type="compositionally biased region" description="Pro residues" evidence="1">
    <location>
        <begin position="456"/>
        <end position="466"/>
    </location>
</feature>
<feature type="region of interest" description="Disordered" evidence="1">
    <location>
        <begin position="226"/>
        <end position="264"/>
    </location>
</feature>
<feature type="region of interest" description="Disordered" evidence="1">
    <location>
        <begin position="455"/>
        <end position="517"/>
    </location>
</feature>
<feature type="region of interest" description="Disordered" evidence="1">
    <location>
        <begin position="651"/>
        <end position="671"/>
    </location>
</feature>
<evidence type="ECO:0000313" key="3">
    <source>
        <dbReference type="Proteomes" id="UP000572635"/>
    </source>
</evidence>
<reference evidence="2 3" key="1">
    <citation type="submission" date="2020-08" db="EMBL/GenBank/DDBJ databases">
        <title>Sequencing the genomes of 1000 actinobacteria strains.</title>
        <authorList>
            <person name="Klenk H.-P."/>
        </authorList>
    </citation>
    <scope>NUCLEOTIDE SEQUENCE [LARGE SCALE GENOMIC DNA]</scope>
    <source>
        <strain evidence="2 3">DSM 44551</strain>
    </source>
</reference>
<dbReference type="Proteomes" id="UP000572635">
    <property type="component" value="Unassembled WGS sequence"/>
</dbReference>
<dbReference type="RefSeq" id="WP_184391490.1">
    <property type="nucleotide sequence ID" value="NZ_JACHDB010000001.1"/>
</dbReference>
<feature type="compositionally biased region" description="Low complexity" evidence="1">
    <location>
        <begin position="245"/>
        <end position="264"/>
    </location>
</feature>
<name>A0A7W8QLA1_9ACTN</name>